<dbReference type="Proteomes" id="UP000605846">
    <property type="component" value="Unassembled WGS sequence"/>
</dbReference>
<feature type="compositionally biased region" description="Basic and acidic residues" evidence="1">
    <location>
        <begin position="528"/>
        <end position="554"/>
    </location>
</feature>
<organism evidence="3 4">
    <name type="scientific">Apophysomyces ossiformis</name>
    <dbReference type="NCBI Taxonomy" id="679940"/>
    <lineage>
        <taxon>Eukaryota</taxon>
        <taxon>Fungi</taxon>
        <taxon>Fungi incertae sedis</taxon>
        <taxon>Mucoromycota</taxon>
        <taxon>Mucoromycotina</taxon>
        <taxon>Mucoromycetes</taxon>
        <taxon>Mucorales</taxon>
        <taxon>Mucorineae</taxon>
        <taxon>Mucoraceae</taxon>
        <taxon>Apophysomyces</taxon>
    </lineage>
</organism>
<dbReference type="EMBL" id="JABAYA010000125">
    <property type="protein sequence ID" value="KAF7724247.1"/>
    <property type="molecule type" value="Genomic_DNA"/>
</dbReference>
<proteinExistence type="predicted"/>
<reference evidence="3" key="1">
    <citation type="submission" date="2020-01" db="EMBL/GenBank/DDBJ databases">
        <title>Genome Sequencing of Three Apophysomyces-Like Fungal Strains Confirms a Novel Fungal Genus in the Mucoromycota with divergent Burkholderia-like Endosymbiotic Bacteria.</title>
        <authorList>
            <person name="Stajich J.E."/>
            <person name="Macias A.M."/>
            <person name="Carter-House D."/>
            <person name="Lovett B."/>
            <person name="Kasson L.R."/>
            <person name="Berry K."/>
            <person name="Grigoriev I."/>
            <person name="Chang Y."/>
            <person name="Spatafora J."/>
            <person name="Kasson M.T."/>
        </authorList>
    </citation>
    <scope>NUCLEOTIDE SEQUENCE</scope>
    <source>
        <strain evidence="3">NRRL A-21654</strain>
    </source>
</reference>
<evidence type="ECO:0000313" key="4">
    <source>
        <dbReference type="Proteomes" id="UP000605846"/>
    </source>
</evidence>
<evidence type="ECO:0000313" key="3">
    <source>
        <dbReference type="EMBL" id="KAF7724247.1"/>
    </source>
</evidence>
<evidence type="ECO:0000256" key="1">
    <source>
        <dbReference type="SAM" id="MobiDB-lite"/>
    </source>
</evidence>
<dbReference type="Pfam" id="PF25381">
    <property type="entry name" value="PH_26"/>
    <property type="match status" value="1"/>
</dbReference>
<keyword evidence="4" id="KW-1185">Reference proteome</keyword>
<feature type="compositionally biased region" description="Acidic residues" evidence="1">
    <location>
        <begin position="580"/>
        <end position="598"/>
    </location>
</feature>
<feature type="domain" description="Skg3/CAF120-like PH-like" evidence="2">
    <location>
        <begin position="195"/>
        <end position="345"/>
    </location>
</feature>
<feature type="compositionally biased region" description="Acidic residues" evidence="1">
    <location>
        <begin position="452"/>
        <end position="471"/>
    </location>
</feature>
<dbReference type="InterPro" id="IPR058155">
    <property type="entry name" value="Skg3/CAF120-like_PH"/>
</dbReference>
<dbReference type="PANTHER" id="PTHR35711:SF1">
    <property type="entry name" value="ECTODERMAL, ISOFORM F"/>
    <property type="match status" value="1"/>
</dbReference>
<feature type="region of interest" description="Disordered" evidence="1">
    <location>
        <begin position="381"/>
        <end position="624"/>
    </location>
</feature>
<feature type="region of interest" description="Disordered" evidence="1">
    <location>
        <begin position="876"/>
        <end position="923"/>
    </location>
</feature>
<comment type="caution">
    <text evidence="3">The sequence shown here is derived from an EMBL/GenBank/DDBJ whole genome shotgun (WGS) entry which is preliminary data.</text>
</comment>
<feature type="compositionally biased region" description="Basic and acidic residues" evidence="1">
    <location>
        <begin position="494"/>
        <end position="505"/>
    </location>
</feature>
<name>A0A8H7BPL9_9FUNG</name>
<gene>
    <name evidence="3" type="ORF">EC973_001203</name>
</gene>
<feature type="region of interest" description="Disordered" evidence="1">
    <location>
        <begin position="752"/>
        <end position="792"/>
    </location>
</feature>
<dbReference type="AlphaFoldDB" id="A0A8H7BPL9"/>
<protein>
    <recommendedName>
        <fullName evidence="2">Skg3/CAF120-like PH-like domain-containing protein</fullName>
    </recommendedName>
</protein>
<feature type="compositionally biased region" description="Polar residues" evidence="1">
    <location>
        <begin position="472"/>
        <end position="482"/>
    </location>
</feature>
<accession>A0A8H7BPL9</accession>
<evidence type="ECO:0000259" key="2">
    <source>
        <dbReference type="Pfam" id="PF25381"/>
    </source>
</evidence>
<feature type="compositionally biased region" description="Low complexity" evidence="1">
    <location>
        <begin position="570"/>
        <end position="579"/>
    </location>
</feature>
<dbReference type="OrthoDB" id="5563754at2759"/>
<dbReference type="PANTHER" id="PTHR35711">
    <property type="entry name" value="EXPRESSED PROTEIN"/>
    <property type="match status" value="1"/>
</dbReference>
<feature type="region of interest" description="Disordered" evidence="1">
    <location>
        <begin position="22"/>
        <end position="68"/>
    </location>
</feature>
<feature type="compositionally biased region" description="Low complexity" evidence="1">
    <location>
        <begin position="408"/>
        <end position="418"/>
    </location>
</feature>
<sequence length="923" mass="103824">MSATPLEDTRMHALQAGMDNLGLQQAYDDSDDERPLSMQGPVPVRSTTRPEKFLKPPLQPPQGPVPADMQTTQQLYDAYTNKVYMEGFIRMKNELTVDGQPCDDQWSPWYAELCGPYLLLWDALIENPITPQYINIADSRAQLEGNLWSLNAVGANRFLIDSQQSPQWVRAIRLSCFEASRIHEIYTRRFIASRYMDLLAKPMVKMEGFLQVKLAGTTDWQQYWTVVSDRRDEKKLFGKKSVPFRGQLMFYESKKAKQPLMTMVNVVQAYTIYPDEPHLIETPTIIKVEGSVNNGEQQTTTSALLTASSSQELVQWLIGTFDAFKLYGRPSKLLDDPANISALNFGEGPRLFLDPFEVQHVNVQNETLIDNKATFAGILLSKLNQPPPPPPGHGPGGMAYPASPPQMQPTGQMQPQYQAPTTPMGPSGSVGQPRASVMPPVDKKGKVIYASDDSENDDDEEDDDEDSDDDSVFNQNKATKSPKTPDPTRPLSKSTHDATEEDRSASKLTLPLISSDNEDFAQSILGTDQEKKEEVEKPKSVLSGTEHDQDKKSEQGGSIAETRRPRPRITRPQTSVSGSDSEEEEEEEEDHDGSDSDDDRPINDGRYPPSMNGYPQHHQPMDGQMDPRMMYGDAYYGEMDPRMQGYYQDYIMTEDGPMIPQLGDHFATQNSLLDTFRPDQPSARDQEGWARATGQPLIQLPNKPSAPRAGLVGMISQIEDVKKDKEANRGRLLEMEKERLMERERERYLMEQRQQMIQKQQQQQQQQQQSIMASSSQHNLSSLGSMTAGNSSNMSLNVPPPQMMDPRMSMMPNMGMMPMMDPRMSMMPNMGMMPMMDPRMSMMPNMAMMPMMDPRMSMMPNMGMMPMMMDPRMSMMQNPGMWNGGGRLSPNPPAADDEDDDVPLGSNKMDGAHSPTPGRKTRQ</sequence>
<dbReference type="SUPFAM" id="SSF50729">
    <property type="entry name" value="PH domain-like"/>
    <property type="match status" value="1"/>
</dbReference>
<feature type="compositionally biased region" description="Low complexity" evidence="1">
    <location>
        <begin position="752"/>
        <end position="785"/>
    </location>
</feature>